<dbReference type="CDD" id="cd06261">
    <property type="entry name" value="TM_PBP2"/>
    <property type="match status" value="1"/>
</dbReference>
<evidence type="ECO:0000256" key="4">
    <source>
        <dbReference type="ARBA" id="ARBA00022692"/>
    </source>
</evidence>
<dbReference type="OrthoDB" id="2637002at2"/>
<sequence>MSFARNFIGYFTNKKKRYGIKLSLLVLPFLLIPLIFSYYPLYGWIYAFFDYRPPRSLGDCDFVGLKWFSTLFENQTKRKIIFDVMKNTFAMSGLGILFSWLPMAFAIFLSELKCKWFKKSVQTLTTLPNFISWILVYSLAFSLFSSSGMVNNLLQSLGLIKEPILFLQDSKHTWLTMWLAGTWKGLGWSAILYLAAIAGIDQELYEAAKVDGAGRMRLQWHITVPSLLPTFFVLLLLSIANFLNNGMEQYYVFQNAFNKNQIQVLDLYVYNLGMGSGSYSLATAISIMKSIVSVTLLFTVNSMSKAFRGETII</sequence>
<feature type="domain" description="ABC transmembrane type-1" evidence="8">
    <location>
        <begin position="85"/>
        <end position="300"/>
    </location>
</feature>
<dbReference type="Gene3D" id="1.10.3720.10">
    <property type="entry name" value="MetI-like"/>
    <property type="match status" value="1"/>
</dbReference>
<evidence type="ECO:0000256" key="3">
    <source>
        <dbReference type="ARBA" id="ARBA00022475"/>
    </source>
</evidence>
<protein>
    <submittedName>
        <fullName evidence="9">Putative aldouronate transport system permease protein</fullName>
    </submittedName>
</protein>
<dbReference type="GO" id="GO:0055085">
    <property type="term" value="P:transmembrane transport"/>
    <property type="evidence" value="ECO:0007669"/>
    <property type="project" value="InterPro"/>
</dbReference>
<evidence type="ECO:0000259" key="8">
    <source>
        <dbReference type="PROSITE" id="PS50928"/>
    </source>
</evidence>
<comment type="subcellular location">
    <subcellularLocation>
        <location evidence="1 7">Cell membrane</location>
        <topology evidence="1 7">Multi-pass membrane protein</topology>
    </subcellularLocation>
</comment>
<dbReference type="RefSeq" id="WP_073278661.1">
    <property type="nucleotide sequence ID" value="NZ_FRAC01000023.1"/>
</dbReference>
<dbReference type="EMBL" id="FRAC01000023">
    <property type="protein sequence ID" value="SHL08639.1"/>
    <property type="molecule type" value="Genomic_DNA"/>
</dbReference>
<evidence type="ECO:0000256" key="2">
    <source>
        <dbReference type="ARBA" id="ARBA00022448"/>
    </source>
</evidence>
<dbReference type="Pfam" id="PF00528">
    <property type="entry name" value="BPD_transp_1"/>
    <property type="match status" value="1"/>
</dbReference>
<gene>
    <name evidence="9" type="ORF">SAMN02745136_04037</name>
</gene>
<evidence type="ECO:0000256" key="5">
    <source>
        <dbReference type="ARBA" id="ARBA00022989"/>
    </source>
</evidence>
<dbReference type="InterPro" id="IPR050809">
    <property type="entry name" value="UgpAE/MalFG_permease"/>
</dbReference>
<dbReference type="InterPro" id="IPR000515">
    <property type="entry name" value="MetI-like"/>
</dbReference>
<dbReference type="AlphaFoldDB" id="A0A1M6XS08"/>
<reference evidence="9 10" key="1">
    <citation type="submission" date="2016-11" db="EMBL/GenBank/DDBJ databases">
        <authorList>
            <person name="Jaros S."/>
            <person name="Januszkiewicz K."/>
            <person name="Wedrychowicz H."/>
        </authorList>
    </citation>
    <scope>NUCLEOTIDE SEQUENCE [LARGE SCALE GENOMIC DNA]</scope>
    <source>
        <strain evidence="9 10">DSM 15929</strain>
    </source>
</reference>
<keyword evidence="3" id="KW-1003">Cell membrane</keyword>
<evidence type="ECO:0000256" key="6">
    <source>
        <dbReference type="ARBA" id="ARBA00023136"/>
    </source>
</evidence>
<dbReference type="InterPro" id="IPR035906">
    <property type="entry name" value="MetI-like_sf"/>
</dbReference>
<dbReference type="PANTHER" id="PTHR43227">
    <property type="entry name" value="BLL4140 PROTEIN"/>
    <property type="match status" value="1"/>
</dbReference>
<evidence type="ECO:0000256" key="1">
    <source>
        <dbReference type="ARBA" id="ARBA00004651"/>
    </source>
</evidence>
<organism evidence="9 10">
    <name type="scientific">Anaerocolumna jejuensis DSM 15929</name>
    <dbReference type="NCBI Taxonomy" id="1121322"/>
    <lineage>
        <taxon>Bacteria</taxon>
        <taxon>Bacillati</taxon>
        <taxon>Bacillota</taxon>
        <taxon>Clostridia</taxon>
        <taxon>Lachnospirales</taxon>
        <taxon>Lachnospiraceae</taxon>
        <taxon>Anaerocolumna</taxon>
    </lineage>
</organism>
<feature type="transmembrane region" description="Helical" evidence="7">
    <location>
        <begin position="279"/>
        <end position="300"/>
    </location>
</feature>
<dbReference type="Proteomes" id="UP000184386">
    <property type="component" value="Unassembled WGS sequence"/>
</dbReference>
<dbReference type="SUPFAM" id="SSF161098">
    <property type="entry name" value="MetI-like"/>
    <property type="match status" value="1"/>
</dbReference>
<feature type="transmembrane region" description="Helical" evidence="7">
    <location>
        <begin position="130"/>
        <end position="154"/>
    </location>
</feature>
<keyword evidence="2 7" id="KW-0813">Transport</keyword>
<keyword evidence="6 7" id="KW-0472">Membrane</keyword>
<feature type="transmembrane region" description="Helical" evidence="7">
    <location>
        <begin position="24"/>
        <end position="49"/>
    </location>
</feature>
<evidence type="ECO:0000313" key="9">
    <source>
        <dbReference type="EMBL" id="SHL08639.1"/>
    </source>
</evidence>
<proteinExistence type="inferred from homology"/>
<name>A0A1M6XS08_9FIRM</name>
<dbReference type="GO" id="GO:0005886">
    <property type="term" value="C:plasma membrane"/>
    <property type="evidence" value="ECO:0007669"/>
    <property type="project" value="UniProtKB-SubCell"/>
</dbReference>
<comment type="similarity">
    <text evidence="7">Belongs to the binding-protein-dependent transport system permease family.</text>
</comment>
<dbReference type="PROSITE" id="PS50928">
    <property type="entry name" value="ABC_TM1"/>
    <property type="match status" value="1"/>
</dbReference>
<keyword evidence="10" id="KW-1185">Reference proteome</keyword>
<evidence type="ECO:0000313" key="10">
    <source>
        <dbReference type="Proteomes" id="UP000184386"/>
    </source>
</evidence>
<feature type="transmembrane region" description="Helical" evidence="7">
    <location>
        <begin position="220"/>
        <end position="243"/>
    </location>
</feature>
<accession>A0A1M6XS08</accession>
<dbReference type="STRING" id="1121322.SAMN02745136_04037"/>
<dbReference type="PANTHER" id="PTHR43227:SF11">
    <property type="entry name" value="BLL4140 PROTEIN"/>
    <property type="match status" value="1"/>
</dbReference>
<feature type="transmembrane region" description="Helical" evidence="7">
    <location>
        <begin position="174"/>
        <end position="200"/>
    </location>
</feature>
<keyword evidence="5 7" id="KW-1133">Transmembrane helix</keyword>
<feature type="transmembrane region" description="Helical" evidence="7">
    <location>
        <begin position="89"/>
        <end position="109"/>
    </location>
</feature>
<keyword evidence="4 7" id="KW-0812">Transmembrane</keyword>
<evidence type="ECO:0000256" key="7">
    <source>
        <dbReference type="RuleBase" id="RU363032"/>
    </source>
</evidence>